<protein>
    <submittedName>
        <fullName evidence="3">TfoX/Sxy family protein</fullName>
    </submittedName>
</protein>
<organism evidence="3 4">
    <name type="scientific">Bradyrhizobium commune</name>
    <dbReference type="NCBI Taxonomy" id="83627"/>
    <lineage>
        <taxon>Bacteria</taxon>
        <taxon>Pseudomonadati</taxon>
        <taxon>Pseudomonadota</taxon>
        <taxon>Alphaproteobacteria</taxon>
        <taxon>Hyphomicrobiales</taxon>
        <taxon>Nitrobacteraceae</taxon>
        <taxon>Bradyrhizobium</taxon>
    </lineage>
</organism>
<dbReference type="KEGG" id="bcou:IC761_32205"/>
<feature type="domain" description="TfoX N-terminal" evidence="2">
    <location>
        <begin position="14"/>
        <end position="103"/>
    </location>
</feature>
<dbReference type="Proteomes" id="UP000594621">
    <property type="component" value="Chromosome"/>
</dbReference>
<gene>
    <name evidence="3" type="ORF">IC761_32205</name>
</gene>
<dbReference type="InterPro" id="IPR007076">
    <property type="entry name" value="TfoX_N"/>
</dbReference>
<dbReference type="Pfam" id="PF04993">
    <property type="entry name" value="TfoX_N"/>
    <property type="match status" value="1"/>
</dbReference>
<evidence type="ECO:0000313" key="4">
    <source>
        <dbReference type="Proteomes" id="UP000594621"/>
    </source>
</evidence>
<proteinExistence type="predicted"/>
<reference evidence="3 4" key="1">
    <citation type="submission" date="2020-09" db="EMBL/GenBank/DDBJ databases">
        <title>Complete genomes of bradyrhizobia occurring on native shrubby legumes in Australia.</title>
        <authorList>
            <person name="Lafay B."/>
        </authorList>
    </citation>
    <scope>NUCLEOTIDE SEQUENCE [LARGE SCALE GENOMIC DNA]</scope>
    <source>
        <strain evidence="3 4">BDV5040</strain>
    </source>
</reference>
<keyword evidence="4" id="KW-1185">Reference proteome</keyword>
<dbReference type="AlphaFoldDB" id="A0A7S9D4I7"/>
<evidence type="ECO:0000256" key="1">
    <source>
        <dbReference type="SAM" id="MobiDB-lite"/>
    </source>
</evidence>
<feature type="region of interest" description="Disordered" evidence="1">
    <location>
        <begin position="109"/>
        <end position="142"/>
    </location>
</feature>
<sequence>MAYDEGTAARVRRLLAGQRHVAEKKMMGGLCFMVDNVMCCTISGRGGMLFRVGPEAHAGMLKKPHTSPMEMRGRIMTGFVRVSDEGTRTEAGLRVWVKRALDFVATMPAKPPAKKAAPRTAAPTSTKAKAPPRGRVRTGLRR</sequence>
<evidence type="ECO:0000313" key="3">
    <source>
        <dbReference type="EMBL" id="QPF91076.1"/>
    </source>
</evidence>
<accession>A0A7S9D4I7</accession>
<dbReference type="Gene3D" id="3.30.1460.30">
    <property type="entry name" value="YgaC/TfoX-N like chaperone"/>
    <property type="match status" value="1"/>
</dbReference>
<feature type="compositionally biased region" description="Low complexity" evidence="1">
    <location>
        <begin position="118"/>
        <end position="129"/>
    </location>
</feature>
<name>A0A7S9D4I7_9BRAD</name>
<feature type="compositionally biased region" description="Basic residues" evidence="1">
    <location>
        <begin position="130"/>
        <end position="142"/>
    </location>
</feature>
<dbReference type="EMBL" id="CP061379">
    <property type="protein sequence ID" value="QPF91076.1"/>
    <property type="molecule type" value="Genomic_DNA"/>
</dbReference>
<dbReference type="SUPFAM" id="SSF159894">
    <property type="entry name" value="YgaC/TfoX-N like"/>
    <property type="match status" value="1"/>
</dbReference>
<dbReference type="RefSeq" id="WP_195800652.1">
    <property type="nucleotide sequence ID" value="NZ_CP061379.1"/>
</dbReference>
<evidence type="ECO:0000259" key="2">
    <source>
        <dbReference type="Pfam" id="PF04993"/>
    </source>
</evidence>